<dbReference type="KEGG" id="moz:MoryE10_15390"/>
<comment type="similarity">
    <text evidence="1">Belongs to the SUI1 family.</text>
</comment>
<dbReference type="PROSITE" id="PS50296">
    <property type="entry name" value="SUI1"/>
    <property type="match status" value="1"/>
</dbReference>
<keyword evidence="3" id="KW-0396">Initiation factor</keyword>
<dbReference type="GO" id="GO:0003743">
    <property type="term" value="F:translation initiation factor activity"/>
    <property type="evidence" value="ECO:0007669"/>
    <property type="project" value="UniProtKB-KW"/>
</dbReference>
<organism evidence="3 4">
    <name type="scientific">Methylogaea oryzae</name>
    <dbReference type="NCBI Taxonomy" id="1295382"/>
    <lineage>
        <taxon>Bacteria</taxon>
        <taxon>Pseudomonadati</taxon>
        <taxon>Pseudomonadota</taxon>
        <taxon>Gammaproteobacteria</taxon>
        <taxon>Methylococcales</taxon>
        <taxon>Methylococcaceae</taxon>
        <taxon>Methylogaea</taxon>
    </lineage>
</organism>
<reference evidence="3" key="1">
    <citation type="submission" date="2019-06" db="EMBL/GenBank/DDBJ databases">
        <title>Complete genome sequence of Methylogaea oryzae strain JCM16910.</title>
        <authorList>
            <person name="Asakawa S."/>
        </authorList>
    </citation>
    <scope>NUCLEOTIDE SEQUENCE</scope>
    <source>
        <strain evidence="3">E10</strain>
    </source>
</reference>
<dbReference type="AlphaFoldDB" id="A0A8D5AGZ8"/>
<keyword evidence="3" id="KW-0648">Protein biosynthesis</keyword>
<name>A0A8D5AGZ8_9GAMM</name>
<evidence type="ECO:0000313" key="3">
    <source>
        <dbReference type="EMBL" id="BBL70933.1"/>
    </source>
</evidence>
<protein>
    <submittedName>
        <fullName evidence="3">Translation initiation factor</fullName>
    </submittedName>
</protein>
<dbReference type="GO" id="GO:0003729">
    <property type="term" value="F:mRNA binding"/>
    <property type="evidence" value="ECO:0007669"/>
    <property type="project" value="TreeGrafter"/>
</dbReference>
<dbReference type="NCBIfam" id="NF005297">
    <property type="entry name" value="PRK06824.1"/>
    <property type="match status" value="1"/>
</dbReference>
<accession>A0A8D5AGZ8</accession>
<dbReference type="PIRSF" id="PIRSF037511">
    <property type="entry name" value="Transl_init_SUI1_pro"/>
    <property type="match status" value="1"/>
</dbReference>
<gene>
    <name evidence="3" type="primary">yciH</name>
    <name evidence="3" type="ORF">MoryE10_15390</name>
</gene>
<evidence type="ECO:0000259" key="2">
    <source>
        <dbReference type="PROSITE" id="PS50296"/>
    </source>
</evidence>
<dbReference type="CDD" id="cd11567">
    <property type="entry name" value="YciH_like"/>
    <property type="match status" value="1"/>
</dbReference>
<evidence type="ECO:0000313" key="4">
    <source>
        <dbReference type="Proteomes" id="UP000824988"/>
    </source>
</evidence>
<dbReference type="PANTHER" id="PTHR12789">
    <property type="entry name" value="DENSITY-REGULATED PROTEIN HOMOLOG"/>
    <property type="match status" value="1"/>
</dbReference>
<dbReference type="InterPro" id="IPR050318">
    <property type="entry name" value="DENR/SUI1_TIF"/>
</dbReference>
<dbReference type="NCBIfam" id="TIGR01158">
    <property type="entry name" value="SUI1_rel"/>
    <property type="match status" value="1"/>
</dbReference>
<dbReference type="Pfam" id="PF01253">
    <property type="entry name" value="SUI1"/>
    <property type="match status" value="1"/>
</dbReference>
<dbReference type="InterPro" id="IPR001950">
    <property type="entry name" value="SUI1"/>
</dbReference>
<dbReference type="Proteomes" id="UP000824988">
    <property type="component" value="Chromosome"/>
</dbReference>
<feature type="domain" description="SUI1" evidence="2">
    <location>
        <begin position="57"/>
        <end position="120"/>
    </location>
</feature>
<sequence length="128" mass="13271">MSVLRKTGSGKSVDLQGGLVYSTEHGRMCPECRKPVAQCACRKAGPPAAGGPVRVRRETKGRAGKGVTVIAGAPLDAAGLADLGKRLKTKCGSGGTVKDGTIEIQGDHCELVMEELKKLGWNVKRSGG</sequence>
<dbReference type="EMBL" id="AP019782">
    <property type="protein sequence ID" value="BBL70933.1"/>
    <property type="molecule type" value="Genomic_DNA"/>
</dbReference>
<dbReference type="GO" id="GO:0002188">
    <property type="term" value="P:translation reinitiation"/>
    <property type="evidence" value="ECO:0007669"/>
    <property type="project" value="TreeGrafter"/>
</dbReference>
<proteinExistence type="inferred from homology"/>
<evidence type="ECO:0000256" key="1">
    <source>
        <dbReference type="ARBA" id="ARBA00005422"/>
    </source>
</evidence>
<dbReference type="GO" id="GO:0001731">
    <property type="term" value="P:formation of translation preinitiation complex"/>
    <property type="evidence" value="ECO:0007669"/>
    <property type="project" value="TreeGrafter"/>
</dbReference>
<keyword evidence="4" id="KW-1185">Reference proteome</keyword>
<dbReference type="PANTHER" id="PTHR12789:SF0">
    <property type="entry name" value="DENSITY-REGULATED PROTEIN"/>
    <property type="match status" value="1"/>
</dbReference>
<dbReference type="InterPro" id="IPR005872">
    <property type="entry name" value="SUI1_arc_bac"/>
</dbReference>